<keyword evidence="4" id="KW-0378">Hydrolase</keyword>
<name>A0A2W4YQG3_9SPHN</name>
<dbReference type="GO" id="GO:0042742">
    <property type="term" value="P:defense response to bacterium"/>
    <property type="evidence" value="ECO:0007669"/>
    <property type="project" value="UniProtKB-KW"/>
</dbReference>
<dbReference type="CDD" id="cd00737">
    <property type="entry name" value="lyz_endolysin_autolysin"/>
    <property type="match status" value="1"/>
</dbReference>
<keyword evidence="4" id="KW-0326">Glycosidase</keyword>
<sequence length="228" mass="24547">MQMTDRGLLALVRHEGIVPGPYLDVAGVWTFGIGHTAASRPPDPARMARGMPADIDAGIREAFRVFRTHLATYEAAVRREVKVSLAPHEFDALVSFHYNTGGIARAALTKALNAGNRAAAADGFMGWLKPAAIRSRREAERDLFRHARYPTGTIPVWAVDRNGRVDFSRPVRRLTEPEALALLRPAVPPLPPAPLPNGAAPPAAAAPPPATLVQRLLAFLKSLIGVPT</sequence>
<dbReference type="PANTHER" id="PTHR38107">
    <property type="match status" value="1"/>
</dbReference>
<evidence type="ECO:0000313" key="5">
    <source>
        <dbReference type="EMBL" id="PZO71944.1"/>
    </source>
</evidence>
<dbReference type="GO" id="GO:0031640">
    <property type="term" value="P:killing of cells of another organism"/>
    <property type="evidence" value="ECO:0007669"/>
    <property type="project" value="UniProtKB-KW"/>
</dbReference>
<evidence type="ECO:0000256" key="4">
    <source>
        <dbReference type="RuleBase" id="RU003788"/>
    </source>
</evidence>
<reference evidence="5 6" key="1">
    <citation type="submission" date="2017-08" db="EMBL/GenBank/DDBJ databases">
        <title>Infants hospitalized years apart are colonized by the same room-sourced microbial strains.</title>
        <authorList>
            <person name="Brooks B."/>
            <person name="Olm M.R."/>
            <person name="Firek B.A."/>
            <person name="Baker R."/>
            <person name="Thomas B.C."/>
            <person name="Morowitz M.J."/>
            <person name="Banfield J.F."/>
        </authorList>
    </citation>
    <scope>NUCLEOTIDE SEQUENCE [LARGE SCALE GENOMIC DNA]</scope>
    <source>
        <strain evidence="5">S2_018_000_R3_119</strain>
    </source>
</reference>
<accession>A0A2W4YQG3</accession>
<evidence type="ECO:0000256" key="2">
    <source>
        <dbReference type="ARBA" id="ARBA00022638"/>
    </source>
</evidence>
<dbReference type="GO" id="GO:0009253">
    <property type="term" value="P:peptidoglycan catabolic process"/>
    <property type="evidence" value="ECO:0007669"/>
    <property type="project" value="InterPro"/>
</dbReference>
<dbReference type="PANTHER" id="PTHR38107:SF3">
    <property type="entry name" value="LYSOZYME RRRD-RELATED"/>
    <property type="match status" value="1"/>
</dbReference>
<dbReference type="SUPFAM" id="SSF53955">
    <property type="entry name" value="Lysozyme-like"/>
    <property type="match status" value="1"/>
</dbReference>
<comment type="similarity">
    <text evidence="4">Belongs to the glycosyl hydrolase 24 family.</text>
</comment>
<dbReference type="EC" id="3.2.1.17" evidence="4"/>
<evidence type="ECO:0000313" key="6">
    <source>
        <dbReference type="Proteomes" id="UP000249555"/>
    </source>
</evidence>
<dbReference type="InterPro" id="IPR051018">
    <property type="entry name" value="Bacteriophage_GH24"/>
</dbReference>
<dbReference type="InterPro" id="IPR002196">
    <property type="entry name" value="Glyco_hydro_24"/>
</dbReference>
<dbReference type="EMBL" id="QFMX01000019">
    <property type="protein sequence ID" value="PZO71944.1"/>
    <property type="molecule type" value="Genomic_DNA"/>
</dbReference>
<organism evidence="5 6">
    <name type="scientific">Sphingomonas taxi</name>
    <dbReference type="NCBI Taxonomy" id="1549858"/>
    <lineage>
        <taxon>Bacteria</taxon>
        <taxon>Pseudomonadati</taxon>
        <taxon>Pseudomonadota</taxon>
        <taxon>Alphaproteobacteria</taxon>
        <taxon>Sphingomonadales</taxon>
        <taxon>Sphingomonadaceae</taxon>
        <taxon>Sphingomonas</taxon>
    </lineage>
</organism>
<evidence type="ECO:0000256" key="3">
    <source>
        <dbReference type="ARBA" id="ARBA00023200"/>
    </source>
</evidence>
<keyword evidence="2 4" id="KW-0081">Bacteriolytic enzyme</keyword>
<protein>
    <recommendedName>
        <fullName evidence="4">Lysozyme</fullName>
        <ecNumber evidence="4">3.2.1.17</ecNumber>
    </recommendedName>
</protein>
<dbReference type="Proteomes" id="UP000249555">
    <property type="component" value="Unassembled WGS sequence"/>
</dbReference>
<comment type="caution">
    <text evidence="5">The sequence shown here is derived from an EMBL/GenBank/DDBJ whole genome shotgun (WGS) entry which is preliminary data.</text>
</comment>
<dbReference type="AlphaFoldDB" id="A0A2W4YQG3"/>
<dbReference type="InterPro" id="IPR033907">
    <property type="entry name" value="Endolysin_autolysin"/>
</dbReference>
<proteinExistence type="inferred from homology"/>
<keyword evidence="3" id="KW-1035">Host cytoplasm</keyword>
<evidence type="ECO:0000256" key="1">
    <source>
        <dbReference type="ARBA" id="ARBA00022529"/>
    </source>
</evidence>
<keyword evidence="1 4" id="KW-0929">Antimicrobial</keyword>
<comment type="catalytic activity">
    <reaction evidence="4">
        <text>Hydrolysis of (1-&gt;4)-beta-linkages between N-acetylmuramic acid and N-acetyl-D-glucosamine residues in a peptidoglycan and between N-acetyl-D-glucosamine residues in chitodextrins.</text>
        <dbReference type="EC" id="3.2.1.17"/>
    </reaction>
</comment>
<gene>
    <name evidence="5" type="ORF">DI640_13850</name>
</gene>
<dbReference type="Pfam" id="PF00959">
    <property type="entry name" value="Phage_lysozyme"/>
    <property type="match status" value="1"/>
</dbReference>
<dbReference type="GO" id="GO:0003796">
    <property type="term" value="F:lysozyme activity"/>
    <property type="evidence" value="ECO:0007669"/>
    <property type="project" value="UniProtKB-EC"/>
</dbReference>
<dbReference type="Gene3D" id="1.10.530.40">
    <property type="match status" value="1"/>
</dbReference>
<dbReference type="GO" id="GO:0016998">
    <property type="term" value="P:cell wall macromolecule catabolic process"/>
    <property type="evidence" value="ECO:0007669"/>
    <property type="project" value="InterPro"/>
</dbReference>
<dbReference type="InterPro" id="IPR023346">
    <property type="entry name" value="Lysozyme-like_dom_sf"/>
</dbReference>
<dbReference type="InterPro" id="IPR023347">
    <property type="entry name" value="Lysozyme_dom_sf"/>
</dbReference>